<reference evidence="2" key="1">
    <citation type="journal article" date="2008" name="Nature">
        <title>The amphioxus genome and the evolution of the chordate karyotype.</title>
        <authorList>
            <consortium name="US DOE Joint Genome Institute (JGI-PGF)"/>
            <person name="Putnam N.H."/>
            <person name="Butts T."/>
            <person name="Ferrier D.E.K."/>
            <person name="Furlong R.F."/>
            <person name="Hellsten U."/>
            <person name="Kawashima T."/>
            <person name="Robinson-Rechavi M."/>
            <person name="Shoguchi E."/>
            <person name="Terry A."/>
            <person name="Yu J.-K."/>
            <person name="Benito-Gutierrez E.L."/>
            <person name="Dubchak I."/>
            <person name="Garcia-Fernandez J."/>
            <person name="Gibson-Brown J.J."/>
            <person name="Grigoriev I.V."/>
            <person name="Horton A.C."/>
            <person name="de Jong P.J."/>
            <person name="Jurka J."/>
            <person name="Kapitonov V.V."/>
            <person name="Kohara Y."/>
            <person name="Kuroki Y."/>
            <person name="Lindquist E."/>
            <person name="Lucas S."/>
            <person name="Osoegawa K."/>
            <person name="Pennacchio L.A."/>
            <person name="Salamov A.A."/>
            <person name="Satou Y."/>
            <person name="Sauka-Spengler T."/>
            <person name="Schmutz J."/>
            <person name="Shin-I T."/>
            <person name="Toyoda A."/>
            <person name="Bronner-Fraser M."/>
            <person name="Fujiyama A."/>
            <person name="Holland L.Z."/>
            <person name="Holland P.W.H."/>
            <person name="Satoh N."/>
            <person name="Rokhsar D.S."/>
        </authorList>
    </citation>
    <scope>NUCLEOTIDE SEQUENCE [LARGE SCALE GENOMIC DNA]</scope>
    <source>
        <strain evidence="2">S238N-H82</strain>
        <tissue evidence="2">Testes</tissue>
    </source>
</reference>
<evidence type="ECO:0000259" key="1">
    <source>
        <dbReference type="Pfam" id="PF13679"/>
    </source>
</evidence>
<proteinExistence type="predicted"/>
<protein>
    <recommendedName>
        <fullName evidence="1">Methyltransferase domain-containing protein</fullName>
    </recommendedName>
</protein>
<dbReference type="EMBL" id="GG666554">
    <property type="protein sequence ID" value="EEN56034.1"/>
    <property type="molecule type" value="Genomic_DNA"/>
</dbReference>
<dbReference type="InterPro" id="IPR025714">
    <property type="entry name" value="Methyltranfer_dom"/>
</dbReference>
<dbReference type="PANTHER" id="PTHR12496">
    <property type="entry name" value="CGI-41 METHYLTRANSFERASE"/>
    <property type="match status" value="1"/>
</dbReference>
<feature type="domain" description="Methyltransferase" evidence="1">
    <location>
        <begin position="56"/>
        <end position="210"/>
    </location>
</feature>
<dbReference type="InterPro" id="IPR029063">
    <property type="entry name" value="SAM-dependent_MTases_sf"/>
</dbReference>
<dbReference type="PANTHER" id="PTHR12496:SF0">
    <property type="entry name" value="METHYLTRANSFERASE DOMAIN-CONTAINING PROTEIN"/>
    <property type="match status" value="1"/>
</dbReference>
<dbReference type="SUPFAM" id="SSF53335">
    <property type="entry name" value="S-adenosyl-L-methionine-dependent methyltransferases"/>
    <property type="match status" value="2"/>
</dbReference>
<dbReference type="Gene3D" id="3.40.50.150">
    <property type="entry name" value="Vaccinia Virus protein VP39"/>
    <property type="match status" value="2"/>
</dbReference>
<organism>
    <name type="scientific">Branchiostoma floridae</name>
    <name type="common">Florida lancelet</name>
    <name type="synonym">Amphioxus</name>
    <dbReference type="NCBI Taxonomy" id="7739"/>
    <lineage>
        <taxon>Eukaryota</taxon>
        <taxon>Metazoa</taxon>
        <taxon>Chordata</taxon>
        <taxon>Cephalochordata</taxon>
        <taxon>Leptocardii</taxon>
        <taxon>Amphioxiformes</taxon>
        <taxon>Branchiostomatidae</taxon>
        <taxon>Branchiostoma</taxon>
    </lineage>
</organism>
<dbReference type="InParanoid" id="C3YUY3"/>
<gene>
    <name evidence="2" type="ORF">BRAFLDRAFT_74144</name>
</gene>
<dbReference type="AlphaFoldDB" id="C3YUY3"/>
<sequence length="706" mass="79604">MANFGDFSSISPNCLGIEAGEYVERICRLLAEQKWIYNFQLTRFFLERVWEKVPEEVSYLASVVRDTCGKTSCSSVIDVGSGLGYLGQVLHHQCGLQVVGVEAQASHVHGAQRRVKSQEDKETHIQTMNLKLKDDPSSIRDLELLISSLQQSPLEGQSQSQNGDIKRDNGTCMFGLHCCGDLCPIMLKMFTCVERLRCLVCVSCCYHGMSVTDPDSRPSCFKNFPLSRTVQEKLKEVGRDFPDWQLNVFAMRLAAQETRARWACQSYEDHQFHTRSVAYRAILEHVVSTGRSCICYISGHLKDDWPTTLKAFVETAASLPLPRQQSPDLVAMEIKDLARGMTPKKKHEVSYLASVVRDTCGKTSCSSVIDVGSGLGYLGQVLHHQCGLQVVGVEAQASHVHGAQRRVKSQEDKETHIQTMNLKLNDDPSSIRDLELLISSLQQSPSEGQSQTDVSNRNGDIDRDDGTCMVGLHCCGDLCPIMIKMFISVERLRCLVCVSCCYHGMSVTDPDSRPSCFKNFPLSRTVQEKLKEVGREFPDWQLNVFAMRLAAQETRARWACQSYEDHQFHTRSVAYRAILEHVVSTAGKGIQKLKRKVTRKDAFQSFPVYLAAVFGRLTLHSDEAVQTEEDWKKYHDALQQSHDQWEEFFPYIEVITALQVLLQPVLETLVTVDRCLYLQEQGLKTEVVPIFDDSISPRNLAIIAER</sequence>
<evidence type="ECO:0000313" key="2">
    <source>
        <dbReference type="EMBL" id="EEN56034.1"/>
    </source>
</evidence>
<feature type="domain" description="Methyltransferase" evidence="1">
    <location>
        <begin position="344"/>
        <end position="506"/>
    </location>
</feature>
<dbReference type="eggNOG" id="KOG2651">
    <property type="taxonomic scope" value="Eukaryota"/>
</dbReference>
<dbReference type="InterPro" id="IPR052220">
    <property type="entry name" value="METTL25"/>
</dbReference>
<accession>C3YUY3</accession>
<name>C3YUY3_BRAFL</name>
<dbReference type="Pfam" id="PF13679">
    <property type="entry name" value="Methyltransf_32"/>
    <property type="match status" value="2"/>
</dbReference>